<dbReference type="OrthoDB" id="529273at2759"/>
<dbReference type="Proteomes" id="UP000775872">
    <property type="component" value="Unassembled WGS sequence"/>
</dbReference>
<evidence type="ECO:0000313" key="1">
    <source>
        <dbReference type="EMBL" id="CAH0057860.1"/>
    </source>
</evidence>
<dbReference type="AlphaFoldDB" id="A0A9N9ZMG6"/>
<accession>A0A9N9ZMG6</accession>
<comment type="caution">
    <text evidence="1">The sequence shown here is derived from an EMBL/GenBank/DDBJ whole genome shotgun (WGS) entry which is preliminary data.</text>
</comment>
<dbReference type="EMBL" id="CABFOC020000082">
    <property type="protein sequence ID" value="CAH0057860.1"/>
    <property type="molecule type" value="Genomic_DNA"/>
</dbReference>
<proteinExistence type="predicted"/>
<name>A0A9N9ZMG6_9HYPO</name>
<gene>
    <name evidence="1" type="ORF">CSOL1703_00008336</name>
</gene>
<evidence type="ECO:0000313" key="2">
    <source>
        <dbReference type="Proteomes" id="UP000775872"/>
    </source>
</evidence>
<sequence>MYVKNISVKVREERPVDINPSQTLTNISFNGVGGLSQTLTSLYTSLLGDSFMRNIHSLRNQNKQEKITDEDVIQALEEVSSSQHSYFWV</sequence>
<reference evidence="1" key="1">
    <citation type="submission" date="2021-10" db="EMBL/GenBank/DDBJ databases">
        <authorList>
            <person name="Piombo E."/>
        </authorList>
    </citation>
    <scope>NUCLEOTIDE SEQUENCE</scope>
</reference>
<organism evidence="1 2">
    <name type="scientific">Clonostachys solani</name>
    <dbReference type="NCBI Taxonomy" id="160281"/>
    <lineage>
        <taxon>Eukaryota</taxon>
        <taxon>Fungi</taxon>
        <taxon>Dikarya</taxon>
        <taxon>Ascomycota</taxon>
        <taxon>Pezizomycotina</taxon>
        <taxon>Sordariomycetes</taxon>
        <taxon>Hypocreomycetidae</taxon>
        <taxon>Hypocreales</taxon>
        <taxon>Bionectriaceae</taxon>
        <taxon>Clonostachys</taxon>
    </lineage>
</organism>
<keyword evidence="2" id="KW-1185">Reference proteome</keyword>
<protein>
    <submittedName>
        <fullName evidence="1">Uncharacterized protein</fullName>
    </submittedName>
</protein>